<name>A0ABV8QE00_9GAMM</name>
<evidence type="ECO:0000313" key="2">
    <source>
        <dbReference type="EMBL" id="MFC4257732.1"/>
    </source>
</evidence>
<feature type="transmembrane region" description="Helical" evidence="1">
    <location>
        <begin position="12"/>
        <end position="39"/>
    </location>
</feature>
<reference evidence="3" key="1">
    <citation type="journal article" date="2019" name="Int. J. Syst. Evol. Microbiol.">
        <title>The Global Catalogue of Microorganisms (GCM) 10K type strain sequencing project: providing services to taxonomists for standard genome sequencing and annotation.</title>
        <authorList>
            <consortium name="The Broad Institute Genomics Platform"/>
            <consortium name="The Broad Institute Genome Sequencing Center for Infectious Disease"/>
            <person name="Wu L."/>
            <person name="Ma J."/>
        </authorList>
    </citation>
    <scope>NUCLEOTIDE SEQUENCE [LARGE SCALE GENOMIC DNA]</scope>
    <source>
        <strain evidence="3">CECT 7297</strain>
    </source>
</reference>
<gene>
    <name evidence="2" type="ORF">ACFOZ5_01665</name>
</gene>
<evidence type="ECO:0000256" key="1">
    <source>
        <dbReference type="SAM" id="Phobius"/>
    </source>
</evidence>
<protein>
    <submittedName>
        <fullName evidence="2">DUF2569 domain-containing protein</fullName>
    </submittedName>
</protein>
<dbReference type="Pfam" id="PF10754">
    <property type="entry name" value="DUF2569"/>
    <property type="match status" value="1"/>
</dbReference>
<feature type="transmembrane region" description="Helical" evidence="1">
    <location>
        <begin position="132"/>
        <end position="148"/>
    </location>
</feature>
<dbReference type="RefSeq" id="WP_379884985.1">
    <property type="nucleotide sequence ID" value="NZ_JBHSDI010000001.1"/>
</dbReference>
<sequence length="173" mass="19358">MSENKDLKGLGGWLILVAIGVIATPIMLLVTYVPLYVPIFQDGTWDVLTTPGSGAYHPLWGPLLVGEIVFNTILFFASLCLIYLFFSKHYLFPRVYIAIVATSLVFIPLDAWLVTIVLPSEPMFDPVTMKEFLRSLIAALIWIPYMLVSKRVKATFVEKRPSESVSRVAEYGG</sequence>
<evidence type="ECO:0000313" key="3">
    <source>
        <dbReference type="Proteomes" id="UP001595798"/>
    </source>
</evidence>
<feature type="transmembrane region" description="Helical" evidence="1">
    <location>
        <begin position="59"/>
        <end position="86"/>
    </location>
</feature>
<keyword evidence="3" id="KW-1185">Reference proteome</keyword>
<organism evidence="2 3">
    <name type="scientific">Marinobacter lacisalsi</name>
    <dbReference type="NCBI Taxonomy" id="475979"/>
    <lineage>
        <taxon>Bacteria</taxon>
        <taxon>Pseudomonadati</taxon>
        <taxon>Pseudomonadota</taxon>
        <taxon>Gammaproteobacteria</taxon>
        <taxon>Pseudomonadales</taxon>
        <taxon>Marinobacteraceae</taxon>
        <taxon>Marinobacter</taxon>
    </lineage>
</organism>
<proteinExistence type="predicted"/>
<dbReference type="Proteomes" id="UP001595798">
    <property type="component" value="Unassembled WGS sequence"/>
</dbReference>
<comment type="caution">
    <text evidence="2">The sequence shown here is derived from an EMBL/GenBank/DDBJ whole genome shotgun (WGS) entry which is preliminary data.</text>
</comment>
<dbReference type="EMBL" id="JBHSDI010000001">
    <property type="protein sequence ID" value="MFC4257732.1"/>
    <property type="molecule type" value="Genomic_DNA"/>
</dbReference>
<keyword evidence="1" id="KW-0472">Membrane</keyword>
<keyword evidence="1" id="KW-1133">Transmembrane helix</keyword>
<keyword evidence="1" id="KW-0812">Transmembrane</keyword>
<feature type="transmembrane region" description="Helical" evidence="1">
    <location>
        <begin position="95"/>
        <end position="120"/>
    </location>
</feature>
<dbReference type="InterPro" id="IPR019690">
    <property type="entry name" value="DUF2569"/>
</dbReference>
<accession>A0ABV8QE00</accession>